<name>A0A1G9BXB4_9BACT</name>
<dbReference type="Proteomes" id="UP000199053">
    <property type="component" value="Unassembled WGS sequence"/>
</dbReference>
<dbReference type="PANTHER" id="PTHR42924">
    <property type="entry name" value="EXONUCLEASE"/>
    <property type="match status" value="1"/>
</dbReference>
<keyword evidence="3" id="KW-1185">Reference proteome</keyword>
<dbReference type="OrthoDB" id="9804333at2"/>
<evidence type="ECO:0000313" key="3">
    <source>
        <dbReference type="Proteomes" id="UP000199053"/>
    </source>
</evidence>
<organism evidence="2 3">
    <name type="scientific">Maridesulfovibrio ferrireducens</name>
    <dbReference type="NCBI Taxonomy" id="246191"/>
    <lineage>
        <taxon>Bacteria</taxon>
        <taxon>Pseudomonadati</taxon>
        <taxon>Thermodesulfobacteriota</taxon>
        <taxon>Desulfovibrionia</taxon>
        <taxon>Desulfovibrionales</taxon>
        <taxon>Desulfovibrionaceae</taxon>
        <taxon>Maridesulfovibrio</taxon>
    </lineage>
</organism>
<reference evidence="3" key="1">
    <citation type="submission" date="2016-10" db="EMBL/GenBank/DDBJ databases">
        <authorList>
            <person name="Varghese N."/>
            <person name="Submissions S."/>
        </authorList>
    </citation>
    <scope>NUCLEOTIDE SEQUENCE [LARGE SCALE GENOMIC DNA]</scope>
    <source>
        <strain evidence="3">DSM 16995</strain>
    </source>
</reference>
<dbReference type="Pfam" id="PF02811">
    <property type="entry name" value="PHP"/>
    <property type="match status" value="1"/>
</dbReference>
<gene>
    <name evidence="2" type="ORF">SAMN05660337_0455</name>
</gene>
<accession>A0A1G9BXB4</accession>
<sequence length="285" mass="30954">MPGIDLHTHSTASDGTLTPVELVLAAKEVGLVAIALTDHDTIAGLPEAVRAGEKHGVEVIPGCELSVHSDVGVLHIVGLWVDPYSSILQNKFESIRKKRGLRNDEIIKKLQKLGLNITMDEVREKAAGTVGRPHIASVLLDKNYVKSFDDAFNRYIGKTGKAYISRESLAPDEALNLLKATNATSILAHPALLSTNETVLNEQVKELKRLGLDGIEIYCSSHTTEMMGICKKIARKYNLLASGGSDFHGSVKPEIKLGRGTGKLFIHHSVLDDLKALRQSKGLEI</sequence>
<feature type="domain" description="Polymerase/histidinol phosphatase N-terminal" evidence="1">
    <location>
        <begin position="4"/>
        <end position="69"/>
    </location>
</feature>
<evidence type="ECO:0000313" key="2">
    <source>
        <dbReference type="EMBL" id="SDK44030.1"/>
    </source>
</evidence>
<dbReference type="InterPro" id="IPR003141">
    <property type="entry name" value="Pol/His_phosphatase_N"/>
</dbReference>
<dbReference type="GO" id="GO:0035312">
    <property type="term" value="F:5'-3' DNA exonuclease activity"/>
    <property type="evidence" value="ECO:0007669"/>
    <property type="project" value="TreeGrafter"/>
</dbReference>
<dbReference type="Gene3D" id="1.10.150.650">
    <property type="match status" value="1"/>
</dbReference>
<dbReference type="SUPFAM" id="SSF89550">
    <property type="entry name" value="PHP domain-like"/>
    <property type="match status" value="1"/>
</dbReference>
<protein>
    <recommendedName>
        <fullName evidence="1">Polymerase/histidinol phosphatase N-terminal domain-containing protein</fullName>
    </recommendedName>
</protein>
<dbReference type="InterPro" id="IPR052018">
    <property type="entry name" value="PHP_domain"/>
</dbReference>
<dbReference type="PANTHER" id="PTHR42924:SF3">
    <property type="entry name" value="POLYMERASE_HISTIDINOL PHOSPHATASE N-TERMINAL DOMAIN-CONTAINING PROTEIN"/>
    <property type="match status" value="1"/>
</dbReference>
<dbReference type="AlphaFoldDB" id="A0A1G9BXB4"/>
<dbReference type="STRING" id="246191.SAMN05660337_0455"/>
<proteinExistence type="predicted"/>
<dbReference type="SMART" id="SM00481">
    <property type="entry name" value="POLIIIAc"/>
    <property type="match status" value="1"/>
</dbReference>
<evidence type="ECO:0000259" key="1">
    <source>
        <dbReference type="SMART" id="SM00481"/>
    </source>
</evidence>
<dbReference type="RefSeq" id="WP_092157824.1">
    <property type="nucleotide sequence ID" value="NZ_FNGA01000001.1"/>
</dbReference>
<dbReference type="InterPro" id="IPR016195">
    <property type="entry name" value="Pol/histidinol_Pase-like"/>
</dbReference>
<dbReference type="Gene3D" id="3.20.20.140">
    <property type="entry name" value="Metal-dependent hydrolases"/>
    <property type="match status" value="1"/>
</dbReference>
<dbReference type="EMBL" id="FNGA01000001">
    <property type="protein sequence ID" value="SDK44030.1"/>
    <property type="molecule type" value="Genomic_DNA"/>
</dbReference>
<dbReference type="InterPro" id="IPR004013">
    <property type="entry name" value="PHP_dom"/>
</dbReference>
<dbReference type="GO" id="GO:0004534">
    <property type="term" value="F:5'-3' RNA exonuclease activity"/>
    <property type="evidence" value="ECO:0007669"/>
    <property type="project" value="TreeGrafter"/>
</dbReference>
<dbReference type="CDD" id="cd07438">
    <property type="entry name" value="PHP_HisPPase_AMP"/>
    <property type="match status" value="1"/>
</dbReference>